<feature type="domain" description="Sulfatase-modifying factor enzyme-like" evidence="1">
    <location>
        <begin position="2"/>
        <end position="179"/>
    </location>
</feature>
<dbReference type="InterPro" id="IPR042095">
    <property type="entry name" value="SUMF_sf"/>
</dbReference>
<name>A0A1I3RE61_9PLAN</name>
<dbReference type="Proteomes" id="UP000199518">
    <property type="component" value="Unassembled WGS sequence"/>
</dbReference>
<dbReference type="SUPFAM" id="SSF56436">
    <property type="entry name" value="C-type lectin-like"/>
    <property type="match status" value="1"/>
</dbReference>
<evidence type="ECO:0000313" key="3">
    <source>
        <dbReference type="Proteomes" id="UP000199518"/>
    </source>
</evidence>
<dbReference type="InterPro" id="IPR016187">
    <property type="entry name" value="CTDL_fold"/>
</dbReference>
<reference evidence="3" key="1">
    <citation type="submission" date="2016-10" db="EMBL/GenBank/DDBJ databases">
        <authorList>
            <person name="Varghese N."/>
            <person name="Submissions S."/>
        </authorList>
    </citation>
    <scope>NUCLEOTIDE SEQUENCE [LARGE SCALE GENOMIC DNA]</scope>
    <source>
        <strain evidence="3">DSM 26348</strain>
    </source>
</reference>
<dbReference type="GO" id="GO:0120147">
    <property type="term" value="F:formylglycine-generating oxidase activity"/>
    <property type="evidence" value="ECO:0007669"/>
    <property type="project" value="TreeGrafter"/>
</dbReference>
<sequence>MSIDWYRGATHCNWLSEQEGIATEQWCYEIMGNEIKLKANYPSLGGYRLPTEAEMEYATRSGASTSRYYGEMDDLLPKYAWFIKDSDEKTWPVGSLKPNEFGLFDALGNVFTWCQEPSVGYPQGDAISEDAEAALEVLTTAGRQLRGGSFLYRASPVRSASRLSNVPANRKFIYGVRPARTFPIAPPLAP</sequence>
<gene>
    <name evidence="2" type="ORF">SAMN05421753_12072</name>
</gene>
<evidence type="ECO:0000313" key="2">
    <source>
        <dbReference type="EMBL" id="SFJ43476.1"/>
    </source>
</evidence>
<evidence type="ECO:0000259" key="1">
    <source>
        <dbReference type="Pfam" id="PF03781"/>
    </source>
</evidence>
<dbReference type="InterPro" id="IPR005532">
    <property type="entry name" value="SUMF_dom"/>
</dbReference>
<dbReference type="STRING" id="1576369.SAMN05421753_12072"/>
<dbReference type="PANTHER" id="PTHR23150:SF19">
    <property type="entry name" value="FORMYLGLYCINE-GENERATING ENZYME"/>
    <property type="match status" value="1"/>
</dbReference>
<dbReference type="Gene3D" id="3.90.1580.10">
    <property type="entry name" value="paralog of FGE (formylglycine-generating enzyme)"/>
    <property type="match status" value="1"/>
</dbReference>
<dbReference type="EMBL" id="FOQD01000020">
    <property type="protein sequence ID" value="SFJ43476.1"/>
    <property type="molecule type" value="Genomic_DNA"/>
</dbReference>
<proteinExistence type="predicted"/>
<dbReference type="PANTHER" id="PTHR23150">
    <property type="entry name" value="SULFATASE MODIFYING FACTOR 1, 2"/>
    <property type="match status" value="1"/>
</dbReference>
<keyword evidence="3" id="KW-1185">Reference proteome</keyword>
<protein>
    <submittedName>
        <fullName evidence="2">Sulfatase-modifying factor enzyme 1</fullName>
    </submittedName>
</protein>
<dbReference type="InterPro" id="IPR051043">
    <property type="entry name" value="Sulfatase_Mod_Factor_Kinase"/>
</dbReference>
<organism evidence="2 3">
    <name type="scientific">Planctomicrobium piriforme</name>
    <dbReference type="NCBI Taxonomy" id="1576369"/>
    <lineage>
        <taxon>Bacteria</taxon>
        <taxon>Pseudomonadati</taxon>
        <taxon>Planctomycetota</taxon>
        <taxon>Planctomycetia</taxon>
        <taxon>Planctomycetales</taxon>
        <taxon>Planctomycetaceae</taxon>
        <taxon>Planctomicrobium</taxon>
    </lineage>
</organism>
<accession>A0A1I3RE61</accession>
<dbReference type="AlphaFoldDB" id="A0A1I3RE61"/>
<dbReference type="Pfam" id="PF03781">
    <property type="entry name" value="FGE-sulfatase"/>
    <property type="match status" value="1"/>
</dbReference>